<feature type="transmembrane region" description="Helical" evidence="1">
    <location>
        <begin position="73"/>
        <end position="95"/>
    </location>
</feature>
<protein>
    <submittedName>
        <fullName evidence="2">Uncharacterized protein</fullName>
    </submittedName>
</protein>
<feature type="transmembrane region" description="Helical" evidence="1">
    <location>
        <begin position="101"/>
        <end position="120"/>
    </location>
</feature>
<keyword evidence="1" id="KW-0472">Membrane</keyword>
<organism evidence="2 3">
    <name type="scientific">Flavobacterium cucumis</name>
    <dbReference type="NCBI Taxonomy" id="416016"/>
    <lineage>
        <taxon>Bacteria</taxon>
        <taxon>Pseudomonadati</taxon>
        <taxon>Bacteroidota</taxon>
        <taxon>Flavobacteriia</taxon>
        <taxon>Flavobacteriales</taxon>
        <taxon>Flavobacteriaceae</taxon>
        <taxon>Flavobacterium</taxon>
    </lineage>
</organism>
<reference evidence="3" key="1">
    <citation type="submission" date="2016-12" db="EMBL/GenBank/DDBJ databases">
        <authorList>
            <person name="Varghese N."/>
            <person name="Submissions S."/>
        </authorList>
    </citation>
    <scope>NUCLEOTIDE SEQUENCE [LARGE SCALE GENOMIC DNA]</scope>
    <source>
        <strain evidence="3">DSM 18830</strain>
    </source>
</reference>
<keyword evidence="1" id="KW-1133">Transmembrane helix</keyword>
<name>A0A1M7ZZT7_9FLAO</name>
<dbReference type="EMBL" id="FRYK01000008">
    <property type="protein sequence ID" value="SHO74330.1"/>
    <property type="molecule type" value="Genomic_DNA"/>
</dbReference>
<dbReference type="Proteomes" id="UP000184611">
    <property type="component" value="Unassembled WGS sequence"/>
</dbReference>
<feature type="transmembrane region" description="Helical" evidence="1">
    <location>
        <begin position="12"/>
        <end position="32"/>
    </location>
</feature>
<sequence>MTYAALSNYKMIFLYDAIGAFLSAVFLLFTLLLFNEYFGLPRKILIFFIITASCLSSYATACFLFLKNQWRPYIRFIGIANLLYCITTIGSLIYYSSQVKPIELIYFLLEVSLILVLSYWELSLASRSKI</sequence>
<evidence type="ECO:0000256" key="1">
    <source>
        <dbReference type="SAM" id="Phobius"/>
    </source>
</evidence>
<feature type="transmembrane region" description="Helical" evidence="1">
    <location>
        <begin position="44"/>
        <end position="66"/>
    </location>
</feature>
<gene>
    <name evidence="2" type="ORF">SAMN05443547_2722</name>
</gene>
<dbReference type="STRING" id="416016.SAMN05443547_2722"/>
<dbReference type="AlphaFoldDB" id="A0A1M7ZZT7"/>
<accession>A0A1M7ZZT7</accession>
<evidence type="ECO:0000313" key="2">
    <source>
        <dbReference type="EMBL" id="SHO74330.1"/>
    </source>
</evidence>
<keyword evidence="1" id="KW-0812">Transmembrane</keyword>
<keyword evidence="3" id="KW-1185">Reference proteome</keyword>
<proteinExistence type="predicted"/>
<evidence type="ECO:0000313" key="3">
    <source>
        <dbReference type="Proteomes" id="UP000184611"/>
    </source>
</evidence>